<organism evidence="9 10">
    <name type="scientific">Sanghuangporus baumii</name>
    <name type="common">Phellinus baumii</name>
    <dbReference type="NCBI Taxonomy" id="108892"/>
    <lineage>
        <taxon>Eukaryota</taxon>
        <taxon>Fungi</taxon>
        <taxon>Dikarya</taxon>
        <taxon>Basidiomycota</taxon>
        <taxon>Agaricomycotina</taxon>
        <taxon>Agaricomycetes</taxon>
        <taxon>Hymenochaetales</taxon>
        <taxon>Hymenochaetaceae</taxon>
        <taxon>Sanghuangporus</taxon>
    </lineage>
</organism>
<evidence type="ECO:0000256" key="8">
    <source>
        <dbReference type="SAM" id="Phobius"/>
    </source>
</evidence>
<feature type="transmembrane region" description="Helical" evidence="8">
    <location>
        <begin position="221"/>
        <end position="243"/>
    </location>
</feature>
<evidence type="ECO:0000256" key="1">
    <source>
        <dbReference type="ARBA" id="ARBA00004127"/>
    </source>
</evidence>
<dbReference type="PANTHER" id="PTHR16133:SF0">
    <property type="entry name" value="ZINC_IRON REGULATED TRANSPORTER-RELATED PROTEIN 102B, ISOFORM E"/>
    <property type="match status" value="1"/>
</dbReference>
<dbReference type="EMBL" id="LNZH02000146">
    <property type="protein sequence ID" value="OCB89906.1"/>
    <property type="molecule type" value="Genomic_DNA"/>
</dbReference>
<keyword evidence="10" id="KW-1185">Reference proteome</keyword>
<dbReference type="AlphaFoldDB" id="A0A9Q5I1E4"/>
<evidence type="ECO:0000256" key="6">
    <source>
        <dbReference type="ARBA" id="ARBA00023136"/>
    </source>
</evidence>
<evidence type="ECO:0000256" key="3">
    <source>
        <dbReference type="ARBA" id="ARBA00022692"/>
    </source>
</evidence>
<dbReference type="GO" id="GO:0006829">
    <property type="term" value="P:zinc ion transport"/>
    <property type="evidence" value="ECO:0007669"/>
    <property type="project" value="InterPro"/>
</dbReference>
<feature type="transmembrane region" description="Helical" evidence="8">
    <location>
        <begin position="284"/>
        <end position="306"/>
    </location>
</feature>
<evidence type="ECO:0000256" key="7">
    <source>
        <dbReference type="SAM" id="MobiDB-lite"/>
    </source>
</evidence>
<keyword evidence="4 8" id="KW-1133">Transmembrane helix</keyword>
<sequence length="349" mass="36350">MSGTLTILLMSAALGIAAFGIGMLPLFFTFSRTHIQYLSTVGTGLLLGAALGIIIPEGVETLVSSNVSEPSRKIALSLILGFAFMLIVEQLISGHPHDHGGEFKHSPLPTSASLAVPGRTADGRVSPNAEFDISLAELEDAEGIHSNGRDSTEQPILERLGGGGVREGNGSAEVPDKKRAFSMTLGLVIHSLADGLALGASALPRKGDGDSEATQNTQLSLVVFLAIIIHKAPTALALSMSLLSSLTPSECRKHLAAFSAATPIGALVVFAILNILGGDIEGEWTGIALLLSGGTFLYVATVLAPVSKPESSRSSTSSSTEMDERLRIGLILLGMFIPLLIALFTAHEH</sequence>
<evidence type="ECO:0000256" key="5">
    <source>
        <dbReference type="ARBA" id="ARBA00023034"/>
    </source>
</evidence>
<comment type="caution">
    <text evidence="9">The sequence shown here is derived from an EMBL/GenBank/DDBJ whole genome shotgun (WGS) entry which is preliminary data.</text>
</comment>
<dbReference type="InterPro" id="IPR045891">
    <property type="entry name" value="ZIP9"/>
</dbReference>
<feature type="transmembrane region" description="Helical" evidence="8">
    <location>
        <begin position="326"/>
        <end position="346"/>
    </location>
</feature>
<evidence type="ECO:0000313" key="10">
    <source>
        <dbReference type="Proteomes" id="UP000757232"/>
    </source>
</evidence>
<dbReference type="OrthoDB" id="19859at2759"/>
<dbReference type="GO" id="GO:0000139">
    <property type="term" value="C:Golgi membrane"/>
    <property type="evidence" value="ECO:0007669"/>
    <property type="project" value="UniProtKB-SubCell"/>
</dbReference>
<evidence type="ECO:0000256" key="4">
    <source>
        <dbReference type="ARBA" id="ARBA00022989"/>
    </source>
</evidence>
<protein>
    <submittedName>
        <fullName evidence="9">Zinc/iron permease</fullName>
    </submittedName>
</protein>
<evidence type="ECO:0000313" key="9">
    <source>
        <dbReference type="EMBL" id="OCB89906.1"/>
    </source>
</evidence>
<feature type="transmembrane region" description="Helical" evidence="8">
    <location>
        <begin position="255"/>
        <end position="278"/>
    </location>
</feature>
<feature type="transmembrane region" description="Helical" evidence="8">
    <location>
        <begin position="74"/>
        <end position="92"/>
    </location>
</feature>
<reference evidence="9" key="1">
    <citation type="submission" date="2016-06" db="EMBL/GenBank/DDBJ databases">
        <title>Draft Genome sequence of the fungus Inonotus baumii.</title>
        <authorList>
            <person name="Zhu H."/>
            <person name="Lin W."/>
        </authorList>
    </citation>
    <scope>NUCLEOTIDE SEQUENCE</scope>
    <source>
        <strain evidence="9">821</strain>
    </source>
</reference>
<keyword evidence="5" id="KW-0333">Golgi apparatus</keyword>
<proteinExistence type="predicted"/>
<dbReference type="Pfam" id="PF02535">
    <property type="entry name" value="Zip"/>
    <property type="match status" value="1"/>
</dbReference>
<feature type="transmembrane region" description="Helical" evidence="8">
    <location>
        <begin position="6"/>
        <end position="28"/>
    </location>
</feature>
<feature type="transmembrane region" description="Helical" evidence="8">
    <location>
        <begin position="35"/>
        <end position="54"/>
    </location>
</feature>
<dbReference type="InterPro" id="IPR003689">
    <property type="entry name" value="ZIP"/>
</dbReference>
<keyword evidence="3 8" id="KW-0812">Transmembrane</keyword>
<accession>A0A9Q5I1E4</accession>
<comment type="subcellular location">
    <subcellularLocation>
        <location evidence="1">Endomembrane system</location>
        <topology evidence="1">Multi-pass membrane protein</topology>
    </subcellularLocation>
    <subcellularLocation>
        <location evidence="2">Golgi apparatus membrane</location>
    </subcellularLocation>
</comment>
<keyword evidence="6 8" id="KW-0472">Membrane</keyword>
<name>A0A9Q5I1E4_SANBA</name>
<dbReference type="PANTHER" id="PTHR16133">
    <property type="entry name" value="SOLUTE CARRIER FAMILY 39 ZINC TRANSPORTER , MEMBER 9-RELATED"/>
    <property type="match status" value="1"/>
</dbReference>
<dbReference type="GO" id="GO:0046873">
    <property type="term" value="F:metal ion transmembrane transporter activity"/>
    <property type="evidence" value="ECO:0007669"/>
    <property type="project" value="InterPro"/>
</dbReference>
<feature type="region of interest" description="Disordered" evidence="7">
    <location>
        <begin position="143"/>
        <end position="173"/>
    </location>
</feature>
<feature type="region of interest" description="Disordered" evidence="7">
    <location>
        <begin position="98"/>
        <end position="121"/>
    </location>
</feature>
<dbReference type="Proteomes" id="UP000757232">
    <property type="component" value="Unassembled WGS sequence"/>
</dbReference>
<gene>
    <name evidence="9" type="ORF">A7U60_g2935</name>
</gene>
<evidence type="ECO:0000256" key="2">
    <source>
        <dbReference type="ARBA" id="ARBA00004394"/>
    </source>
</evidence>